<dbReference type="RefSeq" id="WP_237263079.1">
    <property type="nucleotide sequence ID" value="NZ_AP024202.1"/>
</dbReference>
<gene>
    <name evidence="9" type="ORF">THMIRHAM_05960</name>
</gene>
<comment type="subcellular location">
    <subcellularLocation>
        <location evidence="1">Cell outer membrane</location>
        <topology evidence="1">Multi-pass membrane protein</topology>
    </subcellularLocation>
</comment>
<evidence type="ECO:0000313" key="9">
    <source>
        <dbReference type="EMBL" id="BCN92811.1"/>
    </source>
</evidence>
<evidence type="ECO:0000256" key="5">
    <source>
        <dbReference type="ARBA" id="ARBA00022729"/>
    </source>
</evidence>
<organism evidence="9 10">
    <name type="scientific">Thiomicrorhabdus immobilis</name>
    <dbReference type="NCBI Taxonomy" id="2791037"/>
    <lineage>
        <taxon>Bacteria</taxon>
        <taxon>Pseudomonadati</taxon>
        <taxon>Pseudomonadota</taxon>
        <taxon>Gammaproteobacteria</taxon>
        <taxon>Thiotrichales</taxon>
        <taxon>Piscirickettsiaceae</taxon>
        <taxon>Thiomicrorhabdus</taxon>
    </lineage>
</organism>
<evidence type="ECO:0000256" key="7">
    <source>
        <dbReference type="ARBA" id="ARBA00023237"/>
    </source>
</evidence>
<keyword evidence="3" id="KW-1134">Transmembrane beta strand</keyword>
<keyword evidence="10" id="KW-1185">Reference proteome</keyword>
<dbReference type="InterPro" id="IPR005017">
    <property type="entry name" value="OMPP1/FadL/TodX"/>
</dbReference>
<keyword evidence="7" id="KW-0998">Cell outer membrane</keyword>
<feature type="chain" id="PRO_5045114798" evidence="8">
    <location>
        <begin position="22"/>
        <end position="400"/>
    </location>
</feature>
<accession>A0ABM7MBR5</accession>
<evidence type="ECO:0000256" key="6">
    <source>
        <dbReference type="ARBA" id="ARBA00023136"/>
    </source>
</evidence>
<dbReference type="Pfam" id="PF03349">
    <property type="entry name" value="Toluene_X"/>
    <property type="match status" value="1"/>
</dbReference>
<keyword evidence="6" id="KW-0472">Membrane</keyword>
<dbReference type="Proteomes" id="UP001054820">
    <property type="component" value="Chromosome"/>
</dbReference>
<evidence type="ECO:0000256" key="3">
    <source>
        <dbReference type="ARBA" id="ARBA00022452"/>
    </source>
</evidence>
<evidence type="ECO:0000256" key="4">
    <source>
        <dbReference type="ARBA" id="ARBA00022692"/>
    </source>
</evidence>
<proteinExistence type="inferred from homology"/>
<dbReference type="EMBL" id="AP024202">
    <property type="protein sequence ID" value="BCN92811.1"/>
    <property type="molecule type" value="Genomic_DNA"/>
</dbReference>
<keyword evidence="5 8" id="KW-0732">Signal</keyword>
<comment type="similarity">
    <text evidence="2">Belongs to the OmpP1/FadL family.</text>
</comment>
<evidence type="ECO:0000256" key="2">
    <source>
        <dbReference type="ARBA" id="ARBA00008163"/>
    </source>
</evidence>
<keyword evidence="4" id="KW-0812">Transmembrane</keyword>
<name>A0ABM7MBR5_9GAMM</name>
<feature type="signal peptide" evidence="8">
    <location>
        <begin position="1"/>
        <end position="21"/>
    </location>
</feature>
<evidence type="ECO:0000313" key="10">
    <source>
        <dbReference type="Proteomes" id="UP001054820"/>
    </source>
</evidence>
<dbReference type="PANTHER" id="PTHR35093">
    <property type="entry name" value="OUTER MEMBRANE PROTEIN NMB0088-RELATED"/>
    <property type="match status" value="1"/>
</dbReference>
<protein>
    <submittedName>
        <fullName evidence="9">Fatty acid transporter</fullName>
    </submittedName>
</protein>
<evidence type="ECO:0000256" key="1">
    <source>
        <dbReference type="ARBA" id="ARBA00004571"/>
    </source>
</evidence>
<dbReference type="SUPFAM" id="SSF56935">
    <property type="entry name" value="Porins"/>
    <property type="match status" value="1"/>
</dbReference>
<dbReference type="PANTHER" id="PTHR35093:SF3">
    <property type="entry name" value="LONG-CHAIN FATTY ACID TRANSPORT PROTEIN"/>
    <property type="match status" value="1"/>
</dbReference>
<dbReference type="Gene3D" id="2.40.160.60">
    <property type="entry name" value="Outer membrane protein transport protein (OMPP1/FadL/TodX)"/>
    <property type="match status" value="1"/>
</dbReference>
<evidence type="ECO:0000256" key="8">
    <source>
        <dbReference type="SAM" id="SignalP"/>
    </source>
</evidence>
<sequence>MTFNKLTAAVLFALTSQAANASGFALIEQSASGQGLSYAGAAANAEDASVMWFNPAGLTEIEGSQAIIGAHLIVPKTEYNDTGSIPQNGDTNVDAGVNGFVPNLYWKGQFGEYAVGIGLNAPFGSKVEYDSNWIGRVQAIDTDLKTYNLNTNIARKLSDKVSIGFGLNVQKVDLNMTLATGMGAGSPLAIVKADSIGFGYNLGLLSKVTDNTQIGISYRSEIKHEATGSMEVVGHSITGVKSDVTLPASAMLSISHKMNDNVQFLADATWTGWGAYDQLVITNDAGSLVSATNQKFSDSLRYSAGMIYKLNEKLKLRTGVAIDYTPVPDAEHRSPRTPDSDKTWISAGFNYKLKNNLGLDMAYSHILGGSADINRTDHTLLKGYYDTSVDIFSAQLVWKY</sequence>
<reference evidence="9" key="1">
    <citation type="journal article" date="2022" name="Arch. Microbiol.">
        <title>Thiomicrorhabdus immobilis sp. nov., a mesophilic sulfur-oxidizing bacterium isolated from sediment of a brackish lake in northern Japan.</title>
        <authorList>
            <person name="Kojima H."/>
            <person name="Mochizuki J."/>
            <person name="Kanda M."/>
            <person name="Watanabe T."/>
            <person name="Fukui M."/>
        </authorList>
    </citation>
    <scope>NUCLEOTIDE SEQUENCE</scope>
    <source>
        <strain evidence="9">Am19</strain>
    </source>
</reference>